<keyword evidence="5 7" id="KW-0648">Protein biosynthesis</keyword>
<comment type="domain">
    <text evidence="7">Consists of three domains: the N-terminal catalytic domain, the anticodon-binding domain and the C-terminal extension.</text>
</comment>
<dbReference type="InterPro" id="IPR017449">
    <property type="entry name" value="Pro-tRNA_synth_II"/>
</dbReference>
<dbReference type="PROSITE" id="PS50862">
    <property type="entry name" value="AA_TRNA_LIGASE_II"/>
    <property type="match status" value="1"/>
</dbReference>
<dbReference type="SUPFAM" id="SSF64586">
    <property type="entry name" value="C-terminal domain of ProRS"/>
    <property type="match status" value="1"/>
</dbReference>
<dbReference type="NCBIfam" id="TIGR00408">
    <property type="entry name" value="proS_fam_I"/>
    <property type="match status" value="1"/>
</dbReference>
<comment type="similarity">
    <text evidence="7">Belongs to the class-II aminoacyl-tRNA synthetase family. ProS type 3 subfamily.</text>
</comment>
<dbReference type="Pfam" id="PF09180">
    <property type="entry name" value="ProRS-C_1"/>
    <property type="match status" value="1"/>
</dbReference>
<evidence type="ECO:0000256" key="7">
    <source>
        <dbReference type="HAMAP-Rule" id="MF_01571"/>
    </source>
</evidence>
<organism evidence="9 10">
    <name type="scientific">Winogradskyella pulchriflava</name>
    <dbReference type="NCBI Taxonomy" id="1110688"/>
    <lineage>
        <taxon>Bacteria</taxon>
        <taxon>Pseudomonadati</taxon>
        <taxon>Bacteroidota</taxon>
        <taxon>Flavobacteriia</taxon>
        <taxon>Flavobacteriales</taxon>
        <taxon>Flavobacteriaceae</taxon>
        <taxon>Winogradskyella</taxon>
    </lineage>
</organism>
<evidence type="ECO:0000259" key="8">
    <source>
        <dbReference type="PROSITE" id="PS50862"/>
    </source>
</evidence>
<feature type="domain" description="Aminoacyl-transfer RNA synthetases class-II family profile" evidence="8">
    <location>
        <begin position="27"/>
        <end position="295"/>
    </location>
</feature>
<dbReference type="PANTHER" id="PTHR43382:SF2">
    <property type="entry name" value="BIFUNCTIONAL GLUTAMATE_PROLINE--TRNA LIGASE"/>
    <property type="match status" value="1"/>
</dbReference>
<dbReference type="CDD" id="cd00862">
    <property type="entry name" value="ProRS_anticodon_zinc"/>
    <property type="match status" value="1"/>
</dbReference>
<evidence type="ECO:0000313" key="10">
    <source>
        <dbReference type="Proteomes" id="UP001589832"/>
    </source>
</evidence>
<dbReference type="InterPro" id="IPR004154">
    <property type="entry name" value="Anticodon-bd"/>
</dbReference>
<dbReference type="RefSeq" id="WP_386060722.1">
    <property type="nucleotide sequence ID" value="NZ_JBHLTQ010000002.1"/>
</dbReference>
<dbReference type="Gene3D" id="3.40.50.800">
    <property type="entry name" value="Anticodon-binding domain"/>
    <property type="match status" value="1"/>
</dbReference>
<sequence length="492" mass="56197">MSKNLTSRAEDYSKWYNELVVKADLAENSAVRGCMVIKPYGYAIWEKMQAELDRMFKETGHVNAYFPLFVPKSLFEAEEKNAEGFAKECAVVTHYRLQNDPDNEGKLRVDPEAKLEEELVVRPTSEAIIWNTYKGWIQSYRDLPILINQWANVVRWEMRTRLFLRTAEFLWQEGHTAHATKAEALQEAELMNNVYADFAENFMAIPVIKGLKTESERFAGAEETYCIEALMQDGKALQAGTSHFLGQNFAKAFDVKFTNNEGKLDYVWATSWGVSTRLMGALIMTHSDDKGLVLPPNLAPYQVVIVPIYKNEEQFNAIQQVANEIIGDLKERNISVKFDKRDTLRPGAKFAQHELQGVPLRIAIGPKDLENNTVEVARRDTFTKETVILDRISVVVEDLLEEIQESLFTKALNFRDSHITEVDNFEDFKKVLETKTGFVSAHWDGTKETEQKIKELTKATIRCIPVDNKMESGICVYSGEQSTQRVLFAKAY</sequence>
<evidence type="ECO:0000256" key="6">
    <source>
        <dbReference type="ARBA" id="ARBA00023146"/>
    </source>
</evidence>
<proteinExistence type="inferred from homology"/>
<evidence type="ECO:0000256" key="4">
    <source>
        <dbReference type="ARBA" id="ARBA00022840"/>
    </source>
</evidence>
<evidence type="ECO:0000256" key="3">
    <source>
        <dbReference type="ARBA" id="ARBA00022741"/>
    </source>
</evidence>
<dbReference type="PANTHER" id="PTHR43382">
    <property type="entry name" value="PROLYL-TRNA SYNTHETASE"/>
    <property type="match status" value="1"/>
</dbReference>
<dbReference type="Pfam" id="PF00587">
    <property type="entry name" value="tRNA-synt_2b"/>
    <property type="match status" value="1"/>
</dbReference>
<evidence type="ECO:0000256" key="5">
    <source>
        <dbReference type="ARBA" id="ARBA00022917"/>
    </source>
</evidence>
<keyword evidence="1 7" id="KW-0963">Cytoplasm</keyword>
<comment type="function">
    <text evidence="7">Catalyzes the attachment of proline to tRNA(Pro) in a two-step reaction: proline is first activated by ATP to form Pro-AMP and then transferred to the acceptor end of tRNA(Pro).</text>
</comment>
<dbReference type="InterPro" id="IPR033721">
    <property type="entry name" value="ProRS_core_arch_euk"/>
</dbReference>
<dbReference type="InterPro" id="IPR004499">
    <property type="entry name" value="Pro-tRNA-ligase_IIa_arc-type"/>
</dbReference>
<comment type="caution">
    <text evidence="9">The sequence shown here is derived from an EMBL/GenBank/DDBJ whole genome shotgun (WGS) entry which is preliminary data.</text>
</comment>
<accession>A0ABV6Q6P8</accession>
<dbReference type="SUPFAM" id="SSF52954">
    <property type="entry name" value="Class II aaRS ABD-related"/>
    <property type="match status" value="1"/>
</dbReference>
<evidence type="ECO:0000256" key="2">
    <source>
        <dbReference type="ARBA" id="ARBA00022598"/>
    </source>
</evidence>
<keyword evidence="3 7" id="KW-0547">Nucleotide-binding</keyword>
<dbReference type="Gene3D" id="3.30.110.30">
    <property type="entry name" value="C-terminal domain of ProRS"/>
    <property type="match status" value="1"/>
</dbReference>
<dbReference type="InterPro" id="IPR036621">
    <property type="entry name" value="Anticodon-bd_dom_sf"/>
</dbReference>
<dbReference type="CDD" id="cd00778">
    <property type="entry name" value="ProRS_core_arch_euk"/>
    <property type="match status" value="1"/>
</dbReference>
<evidence type="ECO:0000313" key="9">
    <source>
        <dbReference type="EMBL" id="MFC0603949.1"/>
    </source>
</evidence>
<reference evidence="9 10" key="1">
    <citation type="submission" date="2024-09" db="EMBL/GenBank/DDBJ databases">
        <authorList>
            <person name="Sun Q."/>
            <person name="Mori K."/>
        </authorList>
    </citation>
    <scope>NUCLEOTIDE SEQUENCE [LARGE SCALE GENOMIC DNA]</scope>
    <source>
        <strain evidence="9 10">NCAIM B.02481</strain>
    </source>
</reference>
<dbReference type="SUPFAM" id="SSF55681">
    <property type="entry name" value="Class II aaRS and biotin synthetases"/>
    <property type="match status" value="1"/>
</dbReference>
<dbReference type="Gene3D" id="3.30.930.10">
    <property type="entry name" value="Bira Bifunctional Protein, Domain 2"/>
    <property type="match status" value="1"/>
</dbReference>
<dbReference type="InterPro" id="IPR006195">
    <property type="entry name" value="aa-tRNA-synth_II"/>
</dbReference>
<gene>
    <name evidence="7 9" type="primary">proS</name>
    <name evidence="9" type="ORF">ACFFGA_05255</name>
</gene>
<dbReference type="HAMAP" id="MF_01571">
    <property type="entry name" value="Pro_tRNA_synth_type3"/>
    <property type="match status" value="1"/>
</dbReference>
<keyword evidence="2 7" id="KW-0436">Ligase</keyword>
<dbReference type="Proteomes" id="UP001589832">
    <property type="component" value="Unassembled WGS sequence"/>
</dbReference>
<dbReference type="EMBL" id="JBHLTQ010000002">
    <property type="protein sequence ID" value="MFC0603949.1"/>
    <property type="molecule type" value="Genomic_DNA"/>
</dbReference>
<dbReference type="GO" id="GO:0004827">
    <property type="term" value="F:proline-tRNA ligase activity"/>
    <property type="evidence" value="ECO:0007669"/>
    <property type="project" value="UniProtKB-EC"/>
</dbReference>
<keyword evidence="6 7" id="KW-0030">Aminoacyl-tRNA synthetase</keyword>
<dbReference type="InterPro" id="IPR002314">
    <property type="entry name" value="aa-tRNA-synt_IIb"/>
</dbReference>
<keyword evidence="4 7" id="KW-0067">ATP-binding</keyword>
<comment type="subcellular location">
    <subcellularLocation>
        <location evidence="7">Cytoplasm</location>
    </subcellularLocation>
</comment>
<evidence type="ECO:0000256" key="1">
    <source>
        <dbReference type="ARBA" id="ARBA00022490"/>
    </source>
</evidence>
<protein>
    <recommendedName>
        <fullName evidence="7">Proline--tRNA ligase</fullName>
        <ecNumber evidence="7">6.1.1.15</ecNumber>
    </recommendedName>
    <alternativeName>
        <fullName evidence="7">Prolyl-tRNA synthetase</fullName>
        <shortName evidence="7">ProRS</shortName>
    </alternativeName>
</protein>
<keyword evidence="10" id="KW-1185">Reference proteome</keyword>
<comment type="subunit">
    <text evidence="7">Homodimer.</text>
</comment>
<dbReference type="InterPro" id="IPR045864">
    <property type="entry name" value="aa-tRNA-synth_II/BPL/LPL"/>
</dbReference>
<name>A0ABV6Q6P8_9FLAO</name>
<dbReference type="InterPro" id="IPR016061">
    <property type="entry name" value="Pro-tRNA_ligase_II_C"/>
</dbReference>
<dbReference type="Pfam" id="PF03129">
    <property type="entry name" value="HGTP_anticodon"/>
    <property type="match status" value="1"/>
</dbReference>
<comment type="catalytic activity">
    <reaction evidence="7">
        <text>tRNA(Pro) + L-proline + ATP = L-prolyl-tRNA(Pro) + AMP + diphosphate</text>
        <dbReference type="Rhea" id="RHEA:14305"/>
        <dbReference type="Rhea" id="RHEA-COMP:9700"/>
        <dbReference type="Rhea" id="RHEA-COMP:9702"/>
        <dbReference type="ChEBI" id="CHEBI:30616"/>
        <dbReference type="ChEBI" id="CHEBI:33019"/>
        <dbReference type="ChEBI" id="CHEBI:60039"/>
        <dbReference type="ChEBI" id="CHEBI:78442"/>
        <dbReference type="ChEBI" id="CHEBI:78532"/>
        <dbReference type="ChEBI" id="CHEBI:456215"/>
        <dbReference type="EC" id="6.1.1.15"/>
    </reaction>
</comment>
<dbReference type="SMART" id="SM00946">
    <property type="entry name" value="ProRS-C_1"/>
    <property type="match status" value="1"/>
</dbReference>
<dbReference type="EC" id="6.1.1.15" evidence="7"/>